<evidence type="ECO:0000313" key="8">
    <source>
        <dbReference type="Proteomes" id="UP000076722"/>
    </source>
</evidence>
<keyword evidence="4" id="KW-0539">Nucleus</keyword>
<dbReference type="CDD" id="cd00076">
    <property type="entry name" value="HFD_SF"/>
    <property type="match status" value="1"/>
</dbReference>
<dbReference type="InterPro" id="IPR037818">
    <property type="entry name" value="TAF8"/>
</dbReference>
<dbReference type="PANTHER" id="PTHR46469">
    <property type="entry name" value="TRANSCRIPTION INITIATION FACTOR TFIID SUBUNIT 8"/>
    <property type="match status" value="1"/>
</dbReference>
<dbReference type="Pfam" id="PF07524">
    <property type="entry name" value="Bromo_TP"/>
    <property type="match status" value="1"/>
</dbReference>
<sequence>MESPVQHILDEVVSRTLHSQSFARSSTQACHVLSDLLSRYLVLLTSTCGRYAEHSGRTSISARDVVATLEEMGTDVQELKDFLHLEGRDLARYNYHTHRRRMDLNEIKAHLNDGLRQDRSDAVRLSYEPMPASPTQSTSSLEEDDELPEPPAPVPLKQEYKPVPDPIYPRPEDYVFYPYPPFPIPVRSRTPPLPLSPVSNPASPYPRKRARPEGWNPPDHVPDFLPPFPTERPPSPPMLSLDNSASGPHSTAASTPLPNAPLRPPSPSPPPAPSTSQASYKNPVPYATSTLASKTNDHLPKSPDPLPPFKLSNAPHGALLNAQHQLLTHPPSSPGGQNPARHTLAMSLILSSQSRYVPSDTLFGASDPTPLKSAVPMPSFPIPLNPEDQKKGIVLPQETRSVVAGETIAPQTAVQSSRLPALARGVLPIGMHRRTTRLAPPPPLQRNSQKLTYGNGIPAPWNSSTNPNMPIKVVNGKGKEKDKGDEERPRDFDENKLPDARLFATWHWDAKDYRNTLVVPRRRRLSGSHAASPVLGNGKL</sequence>
<dbReference type="GO" id="GO:0005669">
    <property type="term" value="C:transcription factor TFIID complex"/>
    <property type="evidence" value="ECO:0007669"/>
    <property type="project" value="InterPro"/>
</dbReference>
<keyword evidence="3" id="KW-0804">Transcription</keyword>
<dbReference type="GO" id="GO:0046982">
    <property type="term" value="F:protein heterodimerization activity"/>
    <property type="evidence" value="ECO:0007669"/>
    <property type="project" value="InterPro"/>
</dbReference>
<reference evidence="7 8" key="1">
    <citation type="journal article" date="2016" name="Mol. Biol. Evol.">
        <title>Comparative Genomics of Early-Diverging Mushroom-Forming Fungi Provides Insights into the Origins of Lignocellulose Decay Capabilities.</title>
        <authorList>
            <person name="Nagy L.G."/>
            <person name="Riley R."/>
            <person name="Tritt A."/>
            <person name="Adam C."/>
            <person name="Daum C."/>
            <person name="Floudas D."/>
            <person name="Sun H."/>
            <person name="Yadav J.S."/>
            <person name="Pangilinan J."/>
            <person name="Larsson K.H."/>
            <person name="Matsuura K."/>
            <person name="Barry K."/>
            <person name="Labutti K."/>
            <person name="Kuo R."/>
            <person name="Ohm R.A."/>
            <person name="Bhattacharya S.S."/>
            <person name="Shirouzu T."/>
            <person name="Yoshinaga Y."/>
            <person name="Martin F.M."/>
            <person name="Grigoriev I.V."/>
            <person name="Hibbett D.S."/>
        </authorList>
    </citation>
    <scope>NUCLEOTIDE SEQUENCE [LARGE SCALE GENOMIC DNA]</scope>
    <source>
        <strain evidence="7 8">HHB9708</strain>
    </source>
</reference>
<accession>A0A164Q7J4</accession>
<organism evidence="7 8">
    <name type="scientific">Sistotremastrum niveocremeum HHB9708</name>
    <dbReference type="NCBI Taxonomy" id="1314777"/>
    <lineage>
        <taxon>Eukaryota</taxon>
        <taxon>Fungi</taxon>
        <taxon>Dikarya</taxon>
        <taxon>Basidiomycota</taxon>
        <taxon>Agaricomycotina</taxon>
        <taxon>Agaricomycetes</taxon>
        <taxon>Sistotremastrales</taxon>
        <taxon>Sistotremastraceae</taxon>
        <taxon>Sertulicium</taxon>
        <taxon>Sertulicium niveocremeum</taxon>
    </lineage>
</organism>
<dbReference type="GO" id="GO:0006367">
    <property type="term" value="P:transcription initiation at RNA polymerase II promoter"/>
    <property type="evidence" value="ECO:0007669"/>
    <property type="project" value="TreeGrafter"/>
</dbReference>
<feature type="region of interest" description="Disordered" evidence="5">
    <location>
        <begin position="127"/>
        <end position="165"/>
    </location>
</feature>
<dbReference type="EMBL" id="KV419428">
    <property type="protein sequence ID" value="KZS89402.1"/>
    <property type="molecule type" value="Genomic_DNA"/>
</dbReference>
<dbReference type="OrthoDB" id="436852at2759"/>
<keyword evidence="2" id="KW-0805">Transcription regulation</keyword>
<evidence type="ECO:0000256" key="1">
    <source>
        <dbReference type="ARBA" id="ARBA00004123"/>
    </source>
</evidence>
<feature type="compositionally biased region" description="Basic and acidic residues" evidence="5">
    <location>
        <begin position="477"/>
        <end position="493"/>
    </location>
</feature>
<comment type="subcellular location">
    <subcellularLocation>
        <location evidence="1">Nucleus</location>
    </subcellularLocation>
</comment>
<feature type="region of interest" description="Disordered" evidence="5">
    <location>
        <begin position="457"/>
        <end position="493"/>
    </location>
</feature>
<feature type="compositionally biased region" description="Pro residues" evidence="5">
    <location>
        <begin position="224"/>
        <end position="237"/>
    </location>
</feature>
<proteinExistence type="predicted"/>
<dbReference type="InterPro" id="IPR006565">
    <property type="entry name" value="BTP"/>
</dbReference>
<protein>
    <recommendedName>
        <fullName evidence="6">Bromodomain associated domain-containing protein</fullName>
    </recommendedName>
</protein>
<dbReference type="InterPro" id="IPR009072">
    <property type="entry name" value="Histone-fold"/>
</dbReference>
<name>A0A164Q7J4_9AGAM</name>
<feature type="domain" description="Bromodomain associated" evidence="6">
    <location>
        <begin position="3"/>
        <end position="78"/>
    </location>
</feature>
<dbReference type="Proteomes" id="UP000076722">
    <property type="component" value="Unassembled WGS sequence"/>
</dbReference>
<dbReference type="Gene3D" id="1.10.20.10">
    <property type="entry name" value="Histone, subunit A"/>
    <property type="match status" value="1"/>
</dbReference>
<evidence type="ECO:0000256" key="3">
    <source>
        <dbReference type="ARBA" id="ARBA00023163"/>
    </source>
</evidence>
<feature type="compositionally biased region" description="Pro residues" evidence="5">
    <location>
        <begin position="258"/>
        <end position="273"/>
    </location>
</feature>
<gene>
    <name evidence="7" type="ORF">SISNIDRAFT_552175</name>
</gene>
<keyword evidence="8" id="KW-1185">Reference proteome</keyword>
<dbReference type="SUPFAM" id="SSF47113">
    <property type="entry name" value="Histone-fold"/>
    <property type="match status" value="1"/>
</dbReference>
<feature type="region of interest" description="Disordered" evidence="5">
    <location>
        <begin position="191"/>
        <end position="315"/>
    </location>
</feature>
<feature type="compositionally biased region" description="Polar residues" evidence="5">
    <location>
        <begin position="241"/>
        <end position="253"/>
    </location>
</feature>
<evidence type="ECO:0000259" key="6">
    <source>
        <dbReference type="SMART" id="SM00576"/>
    </source>
</evidence>
<evidence type="ECO:0000256" key="2">
    <source>
        <dbReference type="ARBA" id="ARBA00023015"/>
    </source>
</evidence>
<dbReference type="STRING" id="1314777.A0A164Q7J4"/>
<dbReference type="SMART" id="SM00576">
    <property type="entry name" value="BTP"/>
    <property type="match status" value="1"/>
</dbReference>
<dbReference type="PANTHER" id="PTHR46469:SF1">
    <property type="entry name" value="TRANSCRIPTION INITIATION FACTOR TFIID SUBUNIT 8"/>
    <property type="match status" value="1"/>
</dbReference>
<evidence type="ECO:0000256" key="4">
    <source>
        <dbReference type="ARBA" id="ARBA00023242"/>
    </source>
</evidence>
<evidence type="ECO:0000256" key="5">
    <source>
        <dbReference type="SAM" id="MobiDB-lite"/>
    </source>
</evidence>
<evidence type="ECO:0000313" key="7">
    <source>
        <dbReference type="EMBL" id="KZS89402.1"/>
    </source>
</evidence>
<dbReference type="AlphaFoldDB" id="A0A164Q7J4"/>